<keyword evidence="13" id="KW-1185">Reference proteome</keyword>
<dbReference type="RefSeq" id="WP_162444550.1">
    <property type="nucleotide sequence ID" value="NZ_CP048222.1"/>
</dbReference>
<dbReference type="InterPro" id="IPR016169">
    <property type="entry name" value="FAD-bd_PCMH_sub2"/>
</dbReference>
<evidence type="ECO:0000256" key="6">
    <source>
        <dbReference type="ARBA" id="ARBA00023136"/>
    </source>
</evidence>
<evidence type="ECO:0000259" key="10">
    <source>
        <dbReference type="PROSITE" id="PS51371"/>
    </source>
</evidence>
<evidence type="ECO:0000313" key="13">
    <source>
        <dbReference type="Proteomes" id="UP000480178"/>
    </source>
</evidence>
<feature type="transmembrane region" description="Helical" evidence="9">
    <location>
        <begin position="56"/>
        <end position="80"/>
    </location>
</feature>
<dbReference type="InterPro" id="IPR002550">
    <property type="entry name" value="CNNM"/>
</dbReference>
<dbReference type="PANTHER" id="PTHR22777">
    <property type="entry name" value="HEMOLYSIN-RELATED"/>
    <property type="match status" value="1"/>
</dbReference>
<dbReference type="Pfam" id="PF00571">
    <property type="entry name" value="CBS"/>
    <property type="match status" value="1"/>
</dbReference>
<evidence type="ECO:0000256" key="7">
    <source>
        <dbReference type="PROSITE-ProRule" id="PRU00703"/>
    </source>
</evidence>
<dbReference type="Gene3D" id="3.10.580.10">
    <property type="entry name" value="CBS-domain"/>
    <property type="match status" value="1"/>
</dbReference>
<dbReference type="PROSITE" id="PS51846">
    <property type="entry name" value="CNNM"/>
    <property type="match status" value="1"/>
</dbReference>
<dbReference type="CDD" id="cd04590">
    <property type="entry name" value="CBS_pair_CorC_HlyC_assoc"/>
    <property type="match status" value="1"/>
</dbReference>
<proteinExistence type="predicted"/>
<dbReference type="GO" id="GO:0050660">
    <property type="term" value="F:flavin adenine dinucleotide binding"/>
    <property type="evidence" value="ECO:0007669"/>
    <property type="project" value="InterPro"/>
</dbReference>
<dbReference type="InterPro" id="IPR005170">
    <property type="entry name" value="Transptr-assoc_dom"/>
</dbReference>
<reference evidence="12 13" key="1">
    <citation type="submission" date="2020-01" db="EMBL/GenBank/DDBJ databases">
        <authorList>
            <person name="Kim M.K."/>
        </authorList>
    </citation>
    <scope>NUCLEOTIDE SEQUENCE [LARGE SCALE GENOMIC DNA]</scope>
    <source>
        <strain evidence="12 13">172606-1</strain>
    </source>
</reference>
<dbReference type="EMBL" id="CP048222">
    <property type="protein sequence ID" value="QHT68539.1"/>
    <property type="molecule type" value="Genomic_DNA"/>
</dbReference>
<protein>
    <submittedName>
        <fullName evidence="12">HlyC/CorC family transporter</fullName>
    </submittedName>
</protein>
<dbReference type="SMART" id="SM01091">
    <property type="entry name" value="CorC_HlyC"/>
    <property type="match status" value="1"/>
</dbReference>
<evidence type="ECO:0000256" key="2">
    <source>
        <dbReference type="ARBA" id="ARBA00022692"/>
    </source>
</evidence>
<dbReference type="Pfam" id="PF01595">
    <property type="entry name" value="CNNM"/>
    <property type="match status" value="1"/>
</dbReference>
<dbReference type="InterPro" id="IPR044751">
    <property type="entry name" value="Ion_transp-like_CBS"/>
</dbReference>
<feature type="domain" description="CNNM transmembrane" evidence="11">
    <location>
        <begin position="1"/>
        <end position="199"/>
    </location>
</feature>
<dbReference type="InterPro" id="IPR036318">
    <property type="entry name" value="FAD-bd_PCMH-like_sf"/>
</dbReference>
<organism evidence="12 13">
    <name type="scientific">Rhodocytophaga rosea</name>
    <dbReference type="NCBI Taxonomy" id="2704465"/>
    <lineage>
        <taxon>Bacteria</taxon>
        <taxon>Pseudomonadati</taxon>
        <taxon>Bacteroidota</taxon>
        <taxon>Cytophagia</taxon>
        <taxon>Cytophagales</taxon>
        <taxon>Rhodocytophagaceae</taxon>
        <taxon>Rhodocytophaga</taxon>
    </lineage>
</organism>
<evidence type="ECO:0000256" key="5">
    <source>
        <dbReference type="ARBA" id="ARBA00023122"/>
    </source>
</evidence>
<dbReference type="SUPFAM" id="SSF54631">
    <property type="entry name" value="CBS-domain pair"/>
    <property type="match status" value="1"/>
</dbReference>
<dbReference type="InterPro" id="IPR046342">
    <property type="entry name" value="CBS_dom_sf"/>
</dbReference>
<evidence type="ECO:0000313" key="12">
    <source>
        <dbReference type="EMBL" id="QHT68539.1"/>
    </source>
</evidence>
<evidence type="ECO:0000256" key="9">
    <source>
        <dbReference type="SAM" id="Phobius"/>
    </source>
</evidence>
<evidence type="ECO:0000256" key="3">
    <source>
        <dbReference type="ARBA" id="ARBA00022737"/>
    </source>
</evidence>
<dbReference type="GO" id="GO:0005886">
    <property type="term" value="C:plasma membrane"/>
    <property type="evidence" value="ECO:0007669"/>
    <property type="project" value="TreeGrafter"/>
</dbReference>
<feature type="transmembrane region" description="Helical" evidence="9">
    <location>
        <begin position="6"/>
        <end position="29"/>
    </location>
</feature>
<name>A0A6C0GKN6_9BACT</name>
<dbReference type="Gene3D" id="3.30.465.10">
    <property type="match status" value="1"/>
</dbReference>
<dbReference type="PANTHER" id="PTHR22777:SF17">
    <property type="entry name" value="UPF0053 PROTEIN SLL0260"/>
    <property type="match status" value="1"/>
</dbReference>
<keyword evidence="4 8" id="KW-1133">Transmembrane helix</keyword>
<dbReference type="Pfam" id="PF03471">
    <property type="entry name" value="CorC_HlyC"/>
    <property type="match status" value="1"/>
</dbReference>
<evidence type="ECO:0000256" key="1">
    <source>
        <dbReference type="ARBA" id="ARBA00004141"/>
    </source>
</evidence>
<feature type="domain" description="CBS" evidence="10">
    <location>
        <begin position="281"/>
        <end position="338"/>
    </location>
</feature>
<feature type="transmembrane region" description="Helical" evidence="9">
    <location>
        <begin position="100"/>
        <end position="122"/>
    </location>
</feature>
<evidence type="ECO:0000259" key="11">
    <source>
        <dbReference type="PROSITE" id="PS51846"/>
    </source>
</evidence>
<dbReference type="InterPro" id="IPR000644">
    <property type="entry name" value="CBS_dom"/>
</dbReference>
<dbReference type="PROSITE" id="PS51371">
    <property type="entry name" value="CBS"/>
    <property type="match status" value="1"/>
</dbReference>
<dbReference type="Proteomes" id="UP000480178">
    <property type="component" value="Chromosome"/>
</dbReference>
<comment type="subcellular location">
    <subcellularLocation>
        <location evidence="1">Membrane</location>
        <topology evidence="1">Multi-pass membrane protein</topology>
    </subcellularLocation>
</comment>
<sequence length="441" mass="49912">MITLQILSVILSLLFLVLLAGIELSFTFSNKPHLEILRRKGVYSGEMLPAFFKNPAGFISTILTGTTLGLVLYTLSITSVLDVWLRNLIIVLPPEINHELIVLLLQISIALFIVIIVVEILPKSLFLINPEKFALFFSLPMRAIYFVVYPLAMFVTAVSKFVLVKIFRLSNEQIQPAFGLTDLDHHINSPLVEEIKQPETEIDTKIFTNALNFKTKRVRECMIPRTEITAVEIGDGIEKLRNTFVKSGHSKILVYRETIDDIVGYCHALELFKKPKDITQIVTPIIIVAETTLVHELLFKFTSERKSLALVVDEFGGTSGLISLEDVMEQIFGEIQDEYDQSEDWVEQKIDNQTYLLSARHEVDYLNEKYGWELPEGDYETLGGLIIAINKDIPSVNDIIEVAPYTFTIIAMQDARIDTVQLAIAPLSNEPDKLKRTPELT</sequence>
<feature type="transmembrane region" description="Helical" evidence="9">
    <location>
        <begin position="143"/>
        <end position="163"/>
    </location>
</feature>
<evidence type="ECO:0000256" key="4">
    <source>
        <dbReference type="ARBA" id="ARBA00022989"/>
    </source>
</evidence>
<dbReference type="AlphaFoldDB" id="A0A6C0GKN6"/>
<keyword evidence="5 7" id="KW-0129">CBS domain</keyword>
<keyword evidence="2 8" id="KW-0812">Transmembrane</keyword>
<accession>A0A6C0GKN6</accession>
<dbReference type="KEGG" id="rhoz:GXP67_18765"/>
<keyword evidence="3" id="KW-0677">Repeat</keyword>
<dbReference type="SUPFAM" id="SSF56176">
    <property type="entry name" value="FAD-binding/transporter-associated domain-like"/>
    <property type="match status" value="1"/>
</dbReference>
<keyword evidence="6 8" id="KW-0472">Membrane</keyword>
<gene>
    <name evidence="12" type="ORF">GXP67_18765</name>
</gene>
<evidence type="ECO:0000256" key="8">
    <source>
        <dbReference type="PROSITE-ProRule" id="PRU01193"/>
    </source>
</evidence>